<reference evidence="2" key="1">
    <citation type="submission" date="2023-05" db="EMBL/GenBank/DDBJ databases">
        <authorList>
            <person name="Huff M."/>
        </authorList>
    </citation>
    <scope>NUCLEOTIDE SEQUENCE</scope>
</reference>
<gene>
    <name evidence="2" type="ORF">FPE_LOCUS18861</name>
</gene>
<dbReference type="Proteomes" id="UP000834106">
    <property type="component" value="Chromosome 11"/>
</dbReference>
<dbReference type="PANTHER" id="PTHR48475:SF1">
    <property type="entry name" value="RNASE H TYPE-1 DOMAIN-CONTAINING PROTEIN"/>
    <property type="match status" value="1"/>
</dbReference>
<evidence type="ECO:0000259" key="1">
    <source>
        <dbReference type="PROSITE" id="PS50994"/>
    </source>
</evidence>
<feature type="domain" description="Integrase catalytic" evidence="1">
    <location>
        <begin position="58"/>
        <end position="224"/>
    </location>
</feature>
<dbReference type="GO" id="GO:0015074">
    <property type="term" value="P:DNA integration"/>
    <property type="evidence" value="ECO:0007669"/>
    <property type="project" value="InterPro"/>
</dbReference>
<dbReference type="InterPro" id="IPR036397">
    <property type="entry name" value="RNaseH_sf"/>
</dbReference>
<keyword evidence="3" id="KW-1185">Reference proteome</keyword>
<dbReference type="EMBL" id="OU503046">
    <property type="protein sequence ID" value="CAI9771431.1"/>
    <property type="molecule type" value="Genomic_DNA"/>
</dbReference>
<dbReference type="AlphaFoldDB" id="A0AAD2E1M2"/>
<dbReference type="Gene3D" id="1.10.340.70">
    <property type="match status" value="1"/>
</dbReference>
<proteinExistence type="predicted"/>
<dbReference type="SUPFAM" id="SSF53098">
    <property type="entry name" value="Ribonuclease H-like"/>
    <property type="match status" value="1"/>
</dbReference>
<accession>A0AAD2E1M2</accession>
<dbReference type="GO" id="GO:0003676">
    <property type="term" value="F:nucleic acid binding"/>
    <property type="evidence" value="ECO:0007669"/>
    <property type="project" value="InterPro"/>
</dbReference>
<dbReference type="Gene3D" id="3.30.420.10">
    <property type="entry name" value="Ribonuclease H-like superfamily/Ribonuclease H"/>
    <property type="match status" value="1"/>
</dbReference>
<dbReference type="PANTHER" id="PTHR48475">
    <property type="entry name" value="RIBONUCLEASE H"/>
    <property type="match status" value="1"/>
</dbReference>
<dbReference type="InterPro" id="IPR012337">
    <property type="entry name" value="RNaseH-like_sf"/>
</dbReference>
<evidence type="ECO:0000313" key="2">
    <source>
        <dbReference type="EMBL" id="CAI9771431.1"/>
    </source>
</evidence>
<protein>
    <recommendedName>
        <fullName evidence="1">Integrase catalytic domain-containing protein</fullName>
    </recommendedName>
</protein>
<dbReference type="Pfam" id="PF17921">
    <property type="entry name" value="Integrase_H2C2"/>
    <property type="match status" value="1"/>
</dbReference>
<name>A0AAD2E1M2_9LAMI</name>
<dbReference type="PROSITE" id="PS50994">
    <property type="entry name" value="INTEGRASE"/>
    <property type="match status" value="1"/>
</dbReference>
<dbReference type="InterPro" id="IPR001584">
    <property type="entry name" value="Integrase_cat-core"/>
</dbReference>
<evidence type="ECO:0000313" key="3">
    <source>
        <dbReference type="Proteomes" id="UP000834106"/>
    </source>
</evidence>
<sequence length="319" mass="37299">MVEVHEGICGAHQVGQMMRWLIIRSGYFWPKMGESCAQYAKSCLACQKHGLIQRASTREMTPIIKPWPFKGWAIDLIGKIYPPFSKQHTFIIVATDFFTKWVEAIPLKEITQKSVIEFIRDHIIYRFGILQTLMVDHRIFLNGDQVKEFLSEFGVKLVNSTPYYFQSNGQAESFNKILKNIIRKMIDENVRNWHECLYKALWAYRTSPRSSTKVTPFQLTYGLEAVLPIEINVQSIRVCLQHKLSDGEYTESLVQNLLELDELKLDVLDRLQVQKQRMTKFYNKKVIAKSFSLGELVWKTILHLDSKDPKYGKWSPNWK</sequence>
<dbReference type="InterPro" id="IPR041588">
    <property type="entry name" value="Integrase_H2C2"/>
</dbReference>
<organism evidence="2 3">
    <name type="scientific">Fraxinus pennsylvanica</name>
    <dbReference type="NCBI Taxonomy" id="56036"/>
    <lineage>
        <taxon>Eukaryota</taxon>
        <taxon>Viridiplantae</taxon>
        <taxon>Streptophyta</taxon>
        <taxon>Embryophyta</taxon>
        <taxon>Tracheophyta</taxon>
        <taxon>Spermatophyta</taxon>
        <taxon>Magnoliopsida</taxon>
        <taxon>eudicotyledons</taxon>
        <taxon>Gunneridae</taxon>
        <taxon>Pentapetalae</taxon>
        <taxon>asterids</taxon>
        <taxon>lamiids</taxon>
        <taxon>Lamiales</taxon>
        <taxon>Oleaceae</taxon>
        <taxon>Oleeae</taxon>
        <taxon>Fraxinus</taxon>
    </lineage>
</organism>